<evidence type="ECO:0000313" key="5">
    <source>
        <dbReference type="EMBL" id="TRY63495.1"/>
    </source>
</evidence>
<dbReference type="Gene3D" id="1.25.40.420">
    <property type="match status" value="1"/>
</dbReference>
<keyword evidence="2" id="KW-0677">Repeat</keyword>
<dbReference type="GO" id="GO:0003779">
    <property type="term" value="F:actin binding"/>
    <property type="evidence" value="ECO:0007669"/>
    <property type="project" value="UniProtKB-KW"/>
</dbReference>
<dbReference type="SMART" id="SM00612">
    <property type="entry name" value="Kelch"/>
    <property type="match status" value="6"/>
</dbReference>
<dbReference type="SMART" id="SM00875">
    <property type="entry name" value="BACK"/>
    <property type="match status" value="1"/>
</dbReference>
<dbReference type="InterPro" id="IPR006652">
    <property type="entry name" value="Kelch_1"/>
</dbReference>
<dbReference type="Pfam" id="PF01344">
    <property type="entry name" value="Kelch_1"/>
    <property type="match status" value="2"/>
</dbReference>
<reference evidence="5 6" key="1">
    <citation type="journal article" date="2018" name="Nat. Ecol. Evol.">
        <title>Genomic signatures of mitonuclear coevolution across populations of Tigriopus californicus.</title>
        <authorList>
            <person name="Barreto F.S."/>
            <person name="Watson E.T."/>
            <person name="Lima T.G."/>
            <person name="Willett C.S."/>
            <person name="Edmands S."/>
            <person name="Li W."/>
            <person name="Burton R.S."/>
        </authorList>
    </citation>
    <scope>NUCLEOTIDE SEQUENCE [LARGE SCALE GENOMIC DNA]</scope>
    <source>
        <strain evidence="5 6">San Diego</strain>
    </source>
</reference>
<dbReference type="PANTHER" id="PTHR45632">
    <property type="entry name" value="LD33804P"/>
    <property type="match status" value="1"/>
</dbReference>
<evidence type="ECO:0000256" key="2">
    <source>
        <dbReference type="ARBA" id="ARBA00022737"/>
    </source>
</evidence>
<dbReference type="Pfam" id="PF07707">
    <property type="entry name" value="BACK"/>
    <property type="match status" value="1"/>
</dbReference>
<evidence type="ECO:0000259" key="4">
    <source>
        <dbReference type="PROSITE" id="PS50097"/>
    </source>
</evidence>
<dbReference type="STRING" id="6832.A0A553NDK5"/>
<sequence>MILIQGSWWIFGLEVRIQVRSKLEMDVILEPEERSSTPGQSSPHMVEFTSLRQHGDSDGASHDAVLVSDSGRTFPVDRTLVASHSPVLKALFTFPGEPHPDGVYSLQCIPDSCVEANLTWIYQQNLPLSLRNVTLILEGAHYLDCGEVVQKCLDFIFRHLSPSNVISLAAFGQFHQIYALSHHCQRYIEYHFRRVVQHSEFLAMDCNALFELLWLENLNAPEELVWEAVVHWIYADPEYRRVFLPTLMRAIRFCQFGYLFLSEMVIPQAQWILPDDPEVRSILSKFTSLYHKEITWSGHFMVPLVEPPFPSWPRLSQDVIVTFGGWSGEVAVNLMESYDIRANRWTTLPFFDPIDGRADFGVACLGSKIYFVGGSSNQRELRSVTSFDLITQTFTNCSPMNFVRTKACVVAFKGHLYAIGGFNGSRRSQTVERYESERNCWTKMSPLRFARSGAGSTIHRGKIVIAGGFDGFTQLDTVEAFNLATQKWVSMGKMCTRRSDLSLVSLDGVLYALGGFDGRDWLATVEYYDPRHRIWHFAPSMSSPRANFSALVVDGTIMVVGGFDGQSGIREVESYNPNQREWWPNSPLNVGRYGLGASLVTGNHLDPATLVQFAYINRDRLMEEMLASGEMAQKPRYGARTDLVTTNSDSEDEGNEEGNETDEEEVEVDEEGDQIGGEEEQALEGEIEAYFSEEDEDTSEESFGDADDEQEPA</sequence>
<dbReference type="InterPro" id="IPR015915">
    <property type="entry name" value="Kelch-typ_b-propeller"/>
</dbReference>
<dbReference type="OMA" id="WRVMGSQ"/>
<dbReference type="InterPro" id="IPR000210">
    <property type="entry name" value="BTB/POZ_dom"/>
</dbReference>
<dbReference type="InterPro" id="IPR011333">
    <property type="entry name" value="SKP1/BTB/POZ_sf"/>
</dbReference>
<dbReference type="Pfam" id="PF24681">
    <property type="entry name" value="Kelch_KLHDC2_KLHL20_DRC7"/>
    <property type="match status" value="1"/>
</dbReference>
<evidence type="ECO:0000256" key="3">
    <source>
        <dbReference type="SAM" id="MobiDB-lite"/>
    </source>
</evidence>
<dbReference type="Gene3D" id="2.120.10.80">
    <property type="entry name" value="Kelch-type beta propeller"/>
    <property type="match status" value="2"/>
</dbReference>
<dbReference type="AlphaFoldDB" id="A0A553NDK5"/>
<dbReference type="PANTHER" id="PTHR45632:SF3">
    <property type="entry name" value="KELCH-LIKE PROTEIN 32"/>
    <property type="match status" value="1"/>
</dbReference>
<gene>
    <name evidence="5" type="ORF">TCAL_04307</name>
</gene>
<proteinExistence type="predicted"/>
<dbReference type="InterPro" id="IPR011705">
    <property type="entry name" value="BACK"/>
</dbReference>
<dbReference type="PROSITE" id="PS50097">
    <property type="entry name" value="BTB"/>
    <property type="match status" value="1"/>
</dbReference>
<evidence type="ECO:0000313" key="6">
    <source>
        <dbReference type="Proteomes" id="UP000318571"/>
    </source>
</evidence>
<dbReference type="Gene3D" id="3.30.710.10">
    <property type="entry name" value="Potassium Channel Kv1.1, Chain A"/>
    <property type="match status" value="1"/>
</dbReference>
<name>A0A553NDK5_TIGCA</name>
<feature type="domain" description="BTB" evidence="4">
    <location>
        <begin position="62"/>
        <end position="130"/>
    </location>
</feature>
<dbReference type="EMBL" id="VCGU01000458">
    <property type="protein sequence ID" value="TRY63495.1"/>
    <property type="molecule type" value="Genomic_DNA"/>
</dbReference>
<protein>
    <recommendedName>
        <fullName evidence="4">BTB domain-containing protein</fullName>
    </recommendedName>
</protein>
<accession>A0A553NDK5</accession>
<dbReference type="SUPFAM" id="SSF117281">
    <property type="entry name" value="Kelch motif"/>
    <property type="match status" value="1"/>
</dbReference>
<evidence type="ECO:0000256" key="1">
    <source>
        <dbReference type="ARBA" id="ARBA00022441"/>
    </source>
</evidence>
<dbReference type="Proteomes" id="UP000318571">
    <property type="component" value="Chromosome 10"/>
</dbReference>
<keyword evidence="1" id="KW-0880">Kelch repeat</keyword>
<dbReference type="SUPFAM" id="SSF54695">
    <property type="entry name" value="POZ domain"/>
    <property type="match status" value="1"/>
</dbReference>
<comment type="caution">
    <text evidence="5">The sequence shown here is derived from an EMBL/GenBank/DDBJ whole genome shotgun (WGS) entry which is preliminary data.</text>
</comment>
<organism evidence="5 6">
    <name type="scientific">Tigriopus californicus</name>
    <name type="common">Marine copepod</name>
    <dbReference type="NCBI Taxonomy" id="6832"/>
    <lineage>
        <taxon>Eukaryota</taxon>
        <taxon>Metazoa</taxon>
        <taxon>Ecdysozoa</taxon>
        <taxon>Arthropoda</taxon>
        <taxon>Crustacea</taxon>
        <taxon>Multicrustacea</taxon>
        <taxon>Hexanauplia</taxon>
        <taxon>Copepoda</taxon>
        <taxon>Harpacticoida</taxon>
        <taxon>Harpacticidae</taxon>
        <taxon>Tigriopus</taxon>
    </lineage>
</organism>
<dbReference type="SMART" id="SM00225">
    <property type="entry name" value="BTB"/>
    <property type="match status" value="1"/>
</dbReference>
<dbReference type="Pfam" id="PF00651">
    <property type="entry name" value="BTB"/>
    <property type="match status" value="1"/>
</dbReference>
<dbReference type="PRINTS" id="PR00501">
    <property type="entry name" value="KELCHREPEAT"/>
</dbReference>
<keyword evidence="6" id="KW-1185">Reference proteome</keyword>
<feature type="region of interest" description="Disordered" evidence="3">
    <location>
        <begin position="633"/>
        <end position="713"/>
    </location>
</feature>
<feature type="compositionally biased region" description="Acidic residues" evidence="3">
    <location>
        <begin position="649"/>
        <end position="713"/>
    </location>
</feature>